<accession>A0ABY6PRT4</accession>
<evidence type="ECO:0000313" key="2">
    <source>
        <dbReference type="Proteomes" id="UP001164963"/>
    </source>
</evidence>
<evidence type="ECO:0000313" key="1">
    <source>
        <dbReference type="EMBL" id="UZK54836.1"/>
    </source>
</evidence>
<dbReference type="Proteomes" id="UP001164963">
    <property type="component" value="Chromosome"/>
</dbReference>
<keyword evidence="2" id="KW-1185">Reference proteome</keyword>
<dbReference type="RefSeq" id="WP_265542063.1">
    <property type="nucleotide sequence ID" value="NZ_CP098740.1"/>
</dbReference>
<sequence>MIKGRRRIGKTRLVQEFCARSGRPYVFFQATRSQPAPLARRALFDAVAGGQGMRDHGAALEHAAAPEDWLRTLAAVGARAVGP</sequence>
<gene>
    <name evidence="1" type="ORF">NEH16_12460</name>
</gene>
<dbReference type="Gene3D" id="3.40.50.300">
    <property type="entry name" value="P-loop containing nucleotide triphosphate hydrolases"/>
    <property type="match status" value="1"/>
</dbReference>
<proteinExistence type="predicted"/>
<reference evidence="1" key="1">
    <citation type="journal article" date="2022" name="Front. Microbiol.">
        <title>Mirubactin C rescues the lethal effect of cell wall biosynthesis mutations in Bacillus subtilis.</title>
        <authorList>
            <person name="Kepplinger B."/>
            <person name="Wen X."/>
            <person name="Tyler A.R."/>
            <person name="Kim B.Y."/>
            <person name="Brown J."/>
            <person name="Banks P."/>
            <person name="Dashti Y."/>
            <person name="Mackenzie E.S."/>
            <person name="Wills C."/>
            <person name="Kawai Y."/>
            <person name="Waldron K.J."/>
            <person name="Allenby N.E.E."/>
            <person name="Wu L.J."/>
            <person name="Hall M.J."/>
            <person name="Errington J."/>
        </authorList>
    </citation>
    <scope>NUCLEOTIDE SEQUENCE</scope>
    <source>
        <strain evidence="1">MDA8-470</strain>
    </source>
</reference>
<name>A0ABY6PRT4_9ACTN</name>
<protein>
    <submittedName>
        <fullName evidence="1">Uncharacterized protein</fullName>
    </submittedName>
</protein>
<dbReference type="InterPro" id="IPR027417">
    <property type="entry name" value="P-loop_NTPase"/>
</dbReference>
<organism evidence="1 2">
    <name type="scientific">Streptomyces drozdowiczii</name>
    <dbReference type="NCBI Taxonomy" id="202862"/>
    <lineage>
        <taxon>Bacteria</taxon>
        <taxon>Bacillati</taxon>
        <taxon>Actinomycetota</taxon>
        <taxon>Actinomycetes</taxon>
        <taxon>Kitasatosporales</taxon>
        <taxon>Streptomycetaceae</taxon>
        <taxon>Streptomyces</taxon>
    </lineage>
</organism>
<dbReference type="EMBL" id="CP098740">
    <property type="protein sequence ID" value="UZK54836.1"/>
    <property type="molecule type" value="Genomic_DNA"/>
</dbReference>